<dbReference type="EMBL" id="ABEU02000012">
    <property type="protein sequence ID" value="PNR43471.1"/>
    <property type="molecule type" value="Genomic_DNA"/>
</dbReference>
<dbReference type="InParanoid" id="A0A2K1JPM4"/>
<keyword evidence="1" id="KW-0472">Membrane</keyword>
<feature type="transmembrane region" description="Helical" evidence="1">
    <location>
        <begin position="65"/>
        <end position="85"/>
    </location>
</feature>
<dbReference type="Gramene" id="Pp3c12_5390V3.2">
    <property type="protein sequence ID" value="PAC:32973925.CDS.1"/>
    <property type="gene ID" value="Pp3c12_5390"/>
</dbReference>
<proteinExistence type="predicted"/>
<evidence type="ECO:0000313" key="2">
    <source>
        <dbReference type="EMBL" id="PNR43471.1"/>
    </source>
</evidence>
<reference evidence="2 4" key="1">
    <citation type="journal article" date="2008" name="Science">
        <title>The Physcomitrella genome reveals evolutionary insights into the conquest of land by plants.</title>
        <authorList>
            <person name="Rensing S."/>
            <person name="Lang D."/>
            <person name="Zimmer A."/>
            <person name="Terry A."/>
            <person name="Salamov A."/>
            <person name="Shapiro H."/>
            <person name="Nishiyama T."/>
            <person name="Perroud P.-F."/>
            <person name="Lindquist E."/>
            <person name="Kamisugi Y."/>
            <person name="Tanahashi T."/>
            <person name="Sakakibara K."/>
            <person name="Fujita T."/>
            <person name="Oishi K."/>
            <person name="Shin-I T."/>
            <person name="Kuroki Y."/>
            <person name="Toyoda A."/>
            <person name="Suzuki Y."/>
            <person name="Hashimoto A."/>
            <person name="Yamaguchi K."/>
            <person name="Sugano A."/>
            <person name="Kohara Y."/>
            <person name="Fujiyama A."/>
            <person name="Anterola A."/>
            <person name="Aoki S."/>
            <person name="Ashton N."/>
            <person name="Barbazuk W.B."/>
            <person name="Barker E."/>
            <person name="Bennetzen J."/>
            <person name="Bezanilla M."/>
            <person name="Blankenship R."/>
            <person name="Cho S.H."/>
            <person name="Dutcher S."/>
            <person name="Estelle M."/>
            <person name="Fawcett J.A."/>
            <person name="Gundlach H."/>
            <person name="Hanada K."/>
            <person name="Heyl A."/>
            <person name="Hicks K.A."/>
            <person name="Hugh J."/>
            <person name="Lohr M."/>
            <person name="Mayer K."/>
            <person name="Melkozernov A."/>
            <person name="Murata T."/>
            <person name="Nelson D."/>
            <person name="Pils B."/>
            <person name="Prigge M."/>
            <person name="Reiss B."/>
            <person name="Renner T."/>
            <person name="Rombauts S."/>
            <person name="Rushton P."/>
            <person name="Sanderfoot A."/>
            <person name="Schween G."/>
            <person name="Shiu S.-H."/>
            <person name="Stueber K."/>
            <person name="Theodoulou F.L."/>
            <person name="Tu H."/>
            <person name="Van de Peer Y."/>
            <person name="Verrier P.J."/>
            <person name="Waters E."/>
            <person name="Wood A."/>
            <person name="Yang L."/>
            <person name="Cove D."/>
            <person name="Cuming A."/>
            <person name="Hasebe M."/>
            <person name="Lucas S."/>
            <person name="Mishler D.B."/>
            <person name="Reski R."/>
            <person name="Grigoriev I."/>
            <person name="Quatrano R.S."/>
            <person name="Boore J.L."/>
        </authorList>
    </citation>
    <scope>NUCLEOTIDE SEQUENCE [LARGE SCALE GENOMIC DNA]</scope>
    <source>
        <strain evidence="3 4">cv. Gransden 2004</strain>
    </source>
</reference>
<dbReference type="Gramene" id="Pp3c12_5390V3.1">
    <property type="protein sequence ID" value="PAC:32973924.CDS.1"/>
    <property type="gene ID" value="Pp3c12_5390"/>
</dbReference>
<feature type="transmembrane region" description="Helical" evidence="1">
    <location>
        <begin position="97"/>
        <end position="118"/>
    </location>
</feature>
<reference evidence="2 4" key="2">
    <citation type="journal article" date="2018" name="Plant J.">
        <title>The Physcomitrella patens chromosome-scale assembly reveals moss genome structure and evolution.</title>
        <authorList>
            <person name="Lang D."/>
            <person name="Ullrich K.K."/>
            <person name="Murat F."/>
            <person name="Fuchs J."/>
            <person name="Jenkins J."/>
            <person name="Haas F.B."/>
            <person name="Piednoel M."/>
            <person name="Gundlach H."/>
            <person name="Van Bel M."/>
            <person name="Meyberg R."/>
            <person name="Vives C."/>
            <person name="Morata J."/>
            <person name="Symeonidi A."/>
            <person name="Hiss M."/>
            <person name="Muchero W."/>
            <person name="Kamisugi Y."/>
            <person name="Saleh O."/>
            <person name="Blanc G."/>
            <person name="Decker E.L."/>
            <person name="van Gessel N."/>
            <person name="Grimwood J."/>
            <person name="Hayes R.D."/>
            <person name="Graham S.W."/>
            <person name="Gunter L.E."/>
            <person name="McDaniel S.F."/>
            <person name="Hoernstein S.N.W."/>
            <person name="Larsson A."/>
            <person name="Li F.W."/>
            <person name="Perroud P.F."/>
            <person name="Phillips J."/>
            <person name="Ranjan P."/>
            <person name="Rokshar D.S."/>
            <person name="Rothfels C.J."/>
            <person name="Schneider L."/>
            <person name="Shu S."/>
            <person name="Stevenson D.W."/>
            <person name="Thummler F."/>
            <person name="Tillich M."/>
            <person name="Villarreal Aguilar J.C."/>
            <person name="Widiez T."/>
            <person name="Wong G.K."/>
            <person name="Wymore A."/>
            <person name="Zhang Y."/>
            <person name="Zimmer A.D."/>
            <person name="Quatrano R.S."/>
            <person name="Mayer K.F.X."/>
            <person name="Goodstein D."/>
            <person name="Casacuberta J.M."/>
            <person name="Vandepoele K."/>
            <person name="Reski R."/>
            <person name="Cuming A.C."/>
            <person name="Tuskan G.A."/>
            <person name="Maumus F."/>
            <person name="Salse J."/>
            <person name="Schmutz J."/>
            <person name="Rensing S.A."/>
        </authorList>
    </citation>
    <scope>NUCLEOTIDE SEQUENCE [LARGE SCALE GENOMIC DNA]</scope>
    <source>
        <strain evidence="3 4">cv. Gransden 2004</strain>
    </source>
</reference>
<name>A0A2K1JPM4_PHYPA</name>
<accession>A0A2K1JPM4</accession>
<evidence type="ECO:0000313" key="3">
    <source>
        <dbReference type="EnsemblPlants" id="PAC:32973924.CDS.1"/>
    </source>
</evidence>
<dbReference type="AlphaFoldDB" id="A0A2K1JPM4"/>
<keyword evidence="1" id="KW-1133">Transmembrane helix</keyword>
<dbReference type="PaxDb" id="3218-PP1S56_20V6.1"/>
<organism evidence="2">
    <name type="scientific">Physcomitrium patens</name>
    <name type="common">Spreading-leaved earth moss</name>
    <name type="synonym">Physcomitrella patens</name>
    <dbReference type="NCBI Taxonomy" id="3218"/>
    <lineage>
        <taxon>Eukaryota</taxon>
        <taxon>Viridiplantae</taxon>
        <taxon>Streptophyta</taxon>
        <taxon>Embryophyta</taxon>
        <taxon>Bryophyta</taxon>
        <taxon>Bryophytina</taxon>
        <taxon>Bryopsida</taxon>
        <taxon>Funariidae</taxon>
        <taxon>Funariales</taxon>
        <taxon>Funariaceae</taxon>
        <taxon>Physcomitrium</taxon>
    </lineage>
</organism>
<dbReference type="EnsemblPlants" id="Pp3c12_5390V3.1">
    <property type="protein sequence ID" value="PAC:32973924.CDS.1"/>
    <property type="gene ID" value="Pp3c12_5390"/>
</dbReference>
<keyword evidence="4" id="KW-1185">Reference proteome</keyword>
<gene>
    <name evidence="2" type="ORF">PHYPA_015852</name>
</gene>
<protein>
    <submittedName>
        <fullName evidence="2 3">Uncharacterized protein</fullName>
    </submittedName>
</protein>
<keyword evidence="1" id="KW-0812">Transmembrane</keyword>
<reference evidence="3" key="3">
    <citation type="submission" date="2020-12" db="UniProtKB">
        <authorList>
            <consortium name="EnsemblPlants"/>
        </authorList>
    </citation>
    <scope>IDENTIFICATION</scope>
</reference>
<dbReference type="EnsemblPlants" id="Pp3c12_5390V3.2">
    <property type="protein sequence ID" value="PAC:32973925.CDS.1"/>
    <property type="gene ID" value="Pp3c12_5390"/>
</dbReference>
<dbReference type="Proteomes" id="UP000006727">
    <property type="component" value="Chromosome 12"/>
</dbReference>
<evidence type="ECO:0000256" key="1">
    <source>
        <dbReference type="SAM" id="Phobius"/>
    </source>
</evidence>
<sequence>MCIFPSPNCELRILWPSIMESNSLCCTANRILQYFSCFSRVVLTCEFFLPSRPSSAIKAMASRTFVSSAVTILAVMSSVAAVANAQAVSPAPAPDSGAFSLVPSIVAPAIATIATIFATRMFW</sequence>
<evidence type="ECO:0000313" key="4">
    <source>
        <dbReference type="Proteomes" id="UP000006727"/>
    </source>
</evidence>